<sequence>MKLKKTHTTSLLIILVFLLGVLIMGYPFFSNWYNQILQNRLITEYNISSEALTPEDKDAEYNKCREYNQNLLQNVVLTDPFDKQAEKAASEEYLKRLDINNNSIMGYIEIPKIKVKLPIYHGTSPDILDKGVGHLEKTSLPIGGTATHAILSAHTAYPKATLFNDLIDLKESDQFYLTILDEKLAYSIDQIKVVEPSNTNDLAIDRNQDYVTLVTCTPHGINSHRLLVRGIRVPYIEENPKPDPVINWTPYVIGAIIFLIALSVYQKKKN</sequence>
<accession>A0AB74F5R5</accession>
<dbReference type="EMBL" id="FRBP01000019">
    <property type="protein sequence ID" value="SHM51445.1"/>
    <property type="molecule type" value="Genomic_DNA"/>
</dbReference>
<evidence type="ECO:0000313" key="5">
    <source>
        <dbReference type="Proteomes" id="UP000184012"/>
    </source>
</evidence>
<evidence type="ECO:0000256" key="3">
    <source>
        <dbReference type="SAM" id="Phobius"/>
    </source>
</evidence>
<evidence type="ECO:0000313" key="4">
    <source>
        <dbReference type="EMBL" id="SHM51445.1"/>
    </source>
</evidence>
<protein>
    <submittedName>
        <fullName evidence="4">Sortase A</fullName>
    </submittedName>
</protein>
<comment type="caution">
    <text evidence="4">The sequence shown here is derived from an EMBL/GenBank/DDBJ whole genome shotgun (WGS) entry which is preliminary data.</text>
</comment>
<feature type="transmembrane region" description="Helical" evidence="3">
    <location>
        <begin position="248"/>
        <end position="265"/>
    </location>
</feature>
<reference evidence="4 5" key="1">
    <citation type="submission" date="2016-11" db="EMBL/GenBank/DDBJ databases">
        <authorList>
            <person name="Varghese N."/>
            <person name="Submissions S."/>
        </authorList>
    </citation>
    <scope>NUCLEOTIDE SEQUENCE [LARGE SCALE GENOMIC DNA]</scope>
    <source>
        <strain evidence="4 5">FD</strain>
    </source>
</reference>
<dbReference type="Proteomes" id="UP000184012">
    <property type="component" value="Unassembled WGS sequence"/>
</dbReference>
<dbReference type="InterPro" id="IPR023365">
    <property type="entry name" value="Sortase_dom-sf"/>
</dbReference>
<keyword evidence="3" id="KW-0472">Membrane</keyword>
<dbReference type="Gene3D" id="2.40.260.10">
    <property type="entry name" value="Sortase"/>
    <property type="match status" value="1"/>
</dbReference>
<dbReference type="GO" id="GO:0016787">
    <property type="term" value="F:hydrolase activity"/>
    <property type="evidence" value="ECO:0007669"/>
    <property type="project" value="UniProtKB-KW"/>
</dbReference>
<proteinExistence type="predicted"/>
<evidence type="ECO:0000256" key="1">
    <source>
        <dbReference type="ARBA" id="ARBA00022801"/>
    </source>
</evidence>
<keyword evidence="1" id="KW-0378">Hydrolase</keyword>
<organism evidence="4 5">
    <name type="scientific">Eubacterium callanderi</name>
    <dbReference type="NCBI Taxonomy" id="53442"/>
    <lineage>
        <taxon>Bacteria</taxon>
        <taxon>Bacillati</taxon>
        <taxon>Bacillota</taxon>
        <taxon>Clostridia</taxon>
        <taxon>Eubacteriales</taxon>
        <taxon>Eubacteriaceae</taxon>
        <taxon>Eubacterium</taxon>
    </lineage>
</organism>
<dbReference type="NCBIfam" id="TIGR01076">
    <property type="entry name" value="sortase_fam"/>
    <property type="match status" value="1"/>
</dbReference>
<gene>
    <name evidence="4" type="ORF">SAMN04515649_11916</name>
</gene>
<dbReference type="SUPFAM" id="SSF63817">
    <property type="entry name" value="Sortase"/>
    <property type="match status" value="1"/>
</dbReference>
<name>A0AB74F5R5_9FIRM</name>
<dbReference type="InterPro" id="IPR042002">
    <property type="entry name" value="Sortase_C"/>
</dbReference>
<feature type="transmembrane region" description="Helical" evidence="3">
    <location>
        <begin position="12"/>
        <end position="33"/>
    </location>
</feature>
<dbReference type="AlphaFoldDB" id="A0AB74F5R5"/>
<evidence type="ECO:0000256" key="2">
    <source>
        <dbReference type="PIRSR" id="PIRSR605754-1"/>
    </source>
</evidence>
<keyword evidence="3" id="KW-1133">Transmembrane helix</keyword>
<dbReference type="CDD" id="cd05827">
    <property type="entry name" value="Sortase_C"/>
    <property type="match status" value="1"/>
</dbReference>
<feature type="active site" description="Acyl-thioester intermediate" evidence="2">
    <location>
        <position position="216"/>
    </location>
</feature>
<dbReference type="RefSeq" id="WP_070081211.1">
    <property type="nucleotide sequence ID" value="NZ_CAUWLR010000036.1"/>
</dbReference>
<keyword evidence="3" id="KW-0812">Transmembrane</keyword>
<dbReference type="InterPro" id="IPR005754">
    <property type="entry name" value="Sortase"/>
</dbReference>
<dbReference type="Pfam" id="PF04203">
    <property type="entry name" value="Sortase"/>
    <property type="match status" value="1"/>
</dbReference>
<feature type="active site" description="Proton donor/acceptor" evidence="2">
    <location>
        <position position="154"/>
    </location>
</feature>
<dbReference type="NCBIfam" id="NF033745">
    <property type="entry name" value="class_C_sortase"/>
    <property type="match status" value="1"/>
</dbReference>